<dbReference type="Proteomes" id="UP001620626">
    <property type="component" value="Unassembled WGS sequence"/>
</dbReference>
<evidence type="ECO:0000256" key="7">
    <source>
        <dbReference type="ARBA" id="ARBA00023163"/>
    </source>
</evidence>
<feature type="domain" description="NR LBD" evidence="11">
    <location>
        <begin position="139"/>
        <end position="369"/>
    </location>
</feature>
<dbReference type="SUPFAM" id="SSF48508">
    <property type="entry name" value="Nuclear receptor ligand-binding domain"/>
    <property type="match status" value="1"/>
</dbReference>
<feature type="domain" description="Nuclear receptor" evidence="10">
    <location>
        <begin position="1"/>
        <end position="41"/>
    </location>
</feature>
<evidence type="ECO:0000256" key="2">
    <source>
        <dbReference type="ARBA" id="ARBA00022723"/>
    </source>
</evidence>
<keyword evidence="4" id="KW-0862">Zinc</keyword>
<comment type="similarity">
    <text evidence="1">Belongs to the nuclear hormone receptor family.</text>
</comment>
<reference evidence="12 13" key="1">
    <citation type="submission" date="2024-10" db="EMBL/GenBank/DDBJ databases">
        <authorList>
            <person name="Kim D."/>
        </authorList>
    </citation>
    <scope>NUCLEOTIDE SEQUENCE [LARGE SCALE GENOMIC DNA]</scope>
    <source>
        <strain evidence="12">BH-2024</strain>
    </source>
</reference>
<evidence type="ECO:0000313" key="12">
    <source>
        <dbReference type="EMBL" id="KAL3121274.1"/>
    </source>
</evidence>
<evidence type="ECO:0000256" key="3">
    <source>
        <dbReference type="ARBA" id="ARBA00022771"/>
    </source>
</evidence>
<gene>
    <name evidence="12" type="ORF">niasHT_008256</name>
</gene>
<keyword evidence="6" id="KW-0238">DNA-binding</keyword>
<dbReference type="InterPro" id="IPR050274">
    <property type="entry name" value="Nuclear_hormone_rcpt_NR2"/>
</dbReference>
<name>A0ABD2M1E1_9BILA</name>
<evidence type="ECO:0000259" key="11">
    <source>
        <dbReference type="PROSITE" id="PS51843"/>
    </source>
</evidence>
<dbReference type="PANTHER" id="PTHR24083">
    <property type="entry name" value="NUCLEAR HORMONE RECEPTOR"/>
    <property type="match status" value="1"/>
</dbReference>
<keyword evidence="13" id="KW-1185">Reference proteome</keyword>
<evidence type="ECO:0000256" key="6">
    <source>
        <dbReference type="ARBA" id="ARBA00023125"/>
    </source>
</evidence>
<accession>A0ABD2M1E1</accession>
<evidence type="ECO:0000313" key="13">
    <source>
        <dbReference type="Proteomes" id="UP001620626"/>
    </source>
</evidence>
<dbReference type="PROSITE" id="PS51843">
    <property type="entry name" value="NR_LBD"/>
    <property type="match status" value="1"/>
</dbReference>
<keyword evidence="8" id="KW-0675">Receptor</keyword>
<protein>
    <submittedName>
        <fullName evidence="12">Uncharacterized protein</fullName>
    </submittedName>
</protein>
<dbReference type="Pfam" id="PF00104">
    <property type="entry name" value="Hormone_recep"/>
    <property type="match status" value="1"/>
</dbReference>
<dbReference type="InterPro" id="IPR035500">
    <property type="entry name" value="NHR-like_dom_sf"/>
</dbReference>
<proteinExistence type="inferred from homology"/>
<dbReference type="InterPro" id="IPR001628">
    <property type="entry name" value="Znf_hrmn_rcpt"/>
</dbReference>
<keyword evidence="9" id="KW-0539">Nucleus</keyword>
<dbReference type="InterPro" id="IPR013088">
    <property type="entry name" value="Znf_NHR/GATA"/>
</dbReference>
<dbReference type="GO" id="GO:0008270">
    <property type="term" value="F:zinc ion binding"/>
    <property type="evidence" value="ECO:0007669"/>
    <property type="project" value="UniProtKB-KW"/>
</dbReference>
<evidence type="ECO:0000256" key="9">
    <source>
        <dbReference type="ARBA" id="ARBA00023242"/>
    </source>
</evidence>
<dbReference type="Gene3D" id="3.30.50.10">
    <property type="entry name" value="Erythroid Transcription Factor GATA-1, subunit A"/>
    <property type="match status" value="1"/>
</dbReference>
<dbReference type="SMART" id="SM00430">
    <property type="entry name" value="HOLI"/>
    <property type="match status" value="1"/>
</dbReference>
<keyword evidence="2" id="KW-0479">Metal-binding</keyword>
<keyword evidence="3" id="KW-0863">Zinc-finger</keyword>
<evidence type="ECO:0000256" key="4">
    <source>
        <dbReference type="ARBA" id="ARBA00022833"/>
    </source>
</evidence>
<evidence type="ECO:0000256" key="8">
    <source>
        <dbReference type="ARBA" id="ARBA00023170"/>
    </source>
</evidence>
<dbReference type="GO" id="GO:0003677">
    <property type="term" value="F:DNA binding"/>
    <property type="evidence" value="ECO:0007669"/>
    <property type="project" value="UniProtKB-KW"/>
</dbReference>
<keyword evidence="7" id="KW-0804">Transcription</keyword>
<evidence type="ECO:0000256" key="1">
    <source>
        <dbReference type="ARBA" id="ARBA00005993"/>
    </source>
</evidence>
<sequence>MKEYICINGGECEAEKDLASCKRCRLYKCLTVGINPQGIRSSKLNGEQRMAFVERMKEHSKKSAVLNSVIRRDGEGQNSNSKIDFKAPEQKELINLIVLKNLLQIEQKVHRIRYSETPIPESFYTQCDTFESIFSRKLNLIELVNMFSPKPKKAVPAIYLEKSRQFGPFCVRPAPVVMDLLCVFEIDKTFPFFYQLGNNDKIALCSNIAMPLYVLCCSFYSVQQNCDVWCSPDGAILIEIFANSFYKQDTIVMRMVDKLLRNAMQPFVRLKLVTEEFVLIRAIIYSHMGLSDQAHKLLYSEAEKYSALLMSFLQNNYGPAAGALRYMELMGLIEGLFNTGVKHRQMLTYISNVLDPNFDKVLPPVLAKISTSGPVESHQLLPY</sequence>
<organism evidence="12 13">
    <name type="scientific">Heterodera trifolii</name>
    <dbReference type="NCBI Taxonomy" id="157864"/>
    <lineage>
        <taxon>Eukaryota</taxon>
        <taxon>Metazoa</taxon>
        <taxon>Ecdysozoa</taxon>
        <taxon>Nematoda</taxon>
        <taxon>Chromadorea</taxon>
        <taxon>Rhabditida</taxon>
        <taxon>Tylenchina</taxon>
        <taxon>Tylenchomorpha</taxon>
        <taxon>Tylenchoidea</taxon>
        <taxon>Heteroderidae</taxon>
        <taxon>Heteroderinae</taxon>
        <taxon>Heterodera</taxon>
    </lineage>
</organism>
<dbReference type="SUPFAM" id="SSF57716">
    <property type="entry name" value="Glucocorticoid receptor-like (DNA-binding domain)"/>
    <property type="match status" value="1"/>
</dbReference>
<dbReference type="Gene3D" id="1.10.565.10">
    <property type="entry name" value="Retinoid X Receptor"/>
    <property type="match status" value="1"/>
</dbReference>
<keyword evidence="5" id="KW-0805">Transcription regulation</keyword>
<comment type="caution">
    <text evidence="12">The sequence shown here is derived from an EMBL/GenBank/DDBJ whole genome shotgun (WGS) entry which is preliminary data.</text>
</comment>
<dbReference type="InterPro" id="IPR000536">
    <property type="entry name" value="Nucl_hrmn_rcpt_lig-bd"/>
</dbReference>
<dbReference type="AlphaFoldDB" id="A0ABD2M1E1"/>
<evidence type="ECO:0000256" key="5">
    <source>
        <dbReference type="ARBA" id="ARBA00023015"/>
    </source>
</evidence>
<evidence type="ECO:0000259" key="10">
    <source>
        <dbReference type="PROSITE" id="PS51030"/>
    </source>
</evidence>
<dbReference type="PROSITE" id="PS51030">
    <property type="entry name" value="NUCLEAR_REC_DBD_2"/>
    <property type="match status" value="1"/>
</dbReference>
<dbReference type="EMBL" id="JBICBT010000191">
    <property type="protein sequence ID" value="KAL3121274.1"/>
    <property type="molecule type" value="Genomic_DNA"/>
</dbReference>